<organism evidence="1 2">
    <name type="scientific">Lactobacillus phage Lb338-1</name>
    <dbReference type="NCBI Taxonomy" id="2892342"/>
    <lineage>
        <taxon>Viruses</taxon>
        <taxon>Duplodnaviria</taxon>
        <taxon>Heunggongvirae</taxon>
        <taxon>Uroviricota</taxon>
        <taxon>Caudoviricetes</taxon>
        <taxon>Herelleviridae</taxon>
        <taxon>Mooreparkvirus</taxon>
        <taxon>Mooreparkvirus Lb3381</taxon>
    </lineage>
</organism>
<evidence type="ECO:0000313" key="2">
    <source>
        <dbReference type="Proteomes" id="UP000001878"/>
    </source>
</evidence>
<dbReference type="EMBL" id="FJ822135">
    <property type="protein sequence ID" value="ACO37104.1"/>
    <property type="molecule type" value="Genomic_DNA"/>
</dbReference>
<dbReference type="RefSeq" id="YP_002790862.1">
    <property type="nucleotide sequence ID" value="NC_012530.1"/>
</dbReference>
<name>C1KFU3_9CAUD</name>
<reference evidence="1 2" key="1">
    <citation type="journal article" date="2009" name="Gene">
        <title>Genome of a virulent bacteriophage Lb338-1 that lyses the probiotic Lactobacillus paracasei cheese strain.</title>
        <authorList>
            <person name="Alemayehu D."/>
            <person name="Ross R.P."/>
            <person name="O'Sullivan O."/>
            <person name="Coffey A."/>
            <person name="Stanton C."/>
            <person name="Fitzgerald G.F."/>
            <person name="McAuliffe O."/>
        </authorList>
    </citation>
    <scope>NUCLEOTIDE SEQUENCE [LARGE SCALE GENOMIC DNA]</scope>
    <source>
        <strain evidence="1">Lb338-1</strain>
    </source>
</reference>
<sequence length="114" mass="12831">METKLMIYNKKLGKLEKAFWLSANPLGGYFGSTYDDSDHALAISTGIFGKQLDGKQREYYSGDIVEVGSEDGKSTYDVVRYIQGEWEPICFYSDLKRVGTAFCQEDVDKFLGGE</sequence>
<dbReference type="GeneID" id="7751038"/>
<gene>
    <name evidence="1" type="ORF">lb338_phage_183</name>
</gene>
<dbReference type="Proteomes" id="UP000001878">
    <property type="component" value="Segment"/>
</dbReference>
<proteinExistence type="predicted"/>
<evidence type="ECO:0008006" key="3">
    <source>
        <dbReference type="Google" id="ProtNLM"/>
    </source>
</evidence>
<accession>C1KFU3</accession>
<evidence type="ECO:0000313" key="1">
    <source>
        <dbReference type="EMBL" id="ACO37104.1"/>
    </source>
</evidence>
<keyword evidence="2" id="KW-1185">Reference proteome</keyword>
<dbReference type="KEGG" id="vg:7751038"/>
<protein>
    <recommendedName>
        <fullName evidence="3">YopX protein domain-containing protein</fullName>
    </recommendedName>
</protein>